<sequence length="160" mass="17368">MTVRLVINCKGIKISTVKDAFEKSLRNRLLKTNPGMDYHCLTTFGSFFTKDIPLPAGTTIDFRQTADGKLVTEIGGNQIGVVCSKDLCRAFFDMYIGDIPVSEQTKEEIGKNVASIIGKSTDDAPQKAGSAPAVGDFKKLDCAVRKGVVGWEVIHAINNK</sequence>
<name>A0A9Q0W0G9_9ROSI</name>
<dbReference type="PANTHER" id="PTHR47284:SF3">
    <property type="entry name" value="FATTY-ACID-BINDING PROTEIN 2"/>
    <property type="match status" value="1"/>
</dbReference>
<gene>
    <name evidence="2" type="ORF">OIU74_025124</name>
</gene>
<dbReference type="GO" id="GO:0016872">
    <property type="term" value="F:intramolecular lyase activity"/>
    <property type="evidence" value="ECO:0007669"/>
    <property type="project" value="InterPro"/>
</dbReference>
<dbReference type="InterPro" id="IPR016087">
    <property type="entry name" value="Chalcone_isomerase"/>
</dbReference>
<organism evidence="2 3">
    <name type="scientific">Salix koriyanagi</name>
    <dbReference type="NCBI Taxonomy" id="2511006"/>
    <lineage>
        <taxon>Eukaryota</taxon>
        <taxon>Viridiplantae</taxon>
        <taxon>Streptophyta</taxon>
        <taxon>Embryophyta</taxon>
        <taxon>Tracheophyta</taxon>
        <taxon>Spermatophyta</taxon>
        <taxon>Magnoliopsida</taxon>
        <taxon>eudicotyledons</taxon>
        <taxon>Gunneridae</taxon>
        <taxon>Pentapetalae</taxon>
        <taxon>rosids</taxon>
        <taxon>fabids</taxon>
        <taxon>Malpighiales</taxon>
        <taxon>Salicaceae</taxon>
        <taxon>Saliceae</taxon>
        <taxon>Salix</taxon>
    </lineage>
</organism>
<dbReference type="GO" id="GO:0009570">
    <property type="term" value="C:chloroplast stroma"/>
    <property type="evidence" value="ECO:0007669"/>
    <property type="project" value="TreeGrafter"/>
</dbReference>
<dbReference type="InterPro" id="IPR036298">
    <property type="entry name" value="Chalcone_isomerase_sf"/>
</dbReference>
<dbReference type="EMBL" id="JAPFFM010000006">
    <property type="protein sequence ID" value="KAJ6758390.1"/>
    <property type="molecule type" value="Genomic_DNA"/>
</dbReference>
<keyword evidence="3" id="KW-1185">Reference proteome</keyword>
<dbReference type="GO" id="GO:0005504">
    <property type="term" value="F:fatty acid binding"/>
    <property type="evidence" value="ECO:0007669"/>
    <property type="project" value="TreeGrafter"/>
</dbReference>
<dbReference type="AlphaFoldDB" id="A0A9Q0W0G9"/>
<dbReference type="InterPro" id="IPR016088">
    <property type="entry name" value="Chalcone_isomerase_3-sand"/>
</dbReference>
<proteinExistence type="predicted"/>
<dbReference type="SUPFAM" id="SSF54626">
    <property type="entry name" value="Chalcone isomerase"/>
    <property type="match status" value="1"/>
</dbReference>
<dbReference type="Pfam" id="PF16035">
    <property type="entry name" value="Chalcone_2"/>
    <property type="match status" value="1"/>
</dbReference>
<comment type="caution">
    <text evidence="2">The sequence shown here is derived from an EMBL/GenBank/DDBJ whole genome shotgun (WGS) entry which is preliminary data.</text>
</comment>
<evidence type="ECO:0000313" key="3">
    <source>
        <dbReference type="Proteomes" id="UP001151752"/>
    </source>
</evidence>
<dbReference type="Gene3D" id="3.50.70.10">
    <property type="match status" value="1"/>
</dbReference>
<accession>A0A9Q0W0G9</accession>
<protein>
    <submittedName>
        <fullName evidence="2">FATTY-ACID-BINDING PROTEIN 2</fullName>
    </submittedName>
</protein>
<dbReference type="Proteomes" id="UP001151752">
    <property type="component" value="Chromosome 18"/>
</dbReference>
<reference evidence="2" key="2">
    <citation type="journal article" date="2023" name="Int. J. Mol. Sci.">
        <title>De Novo Assembly and Annotation of 11 Diverse Shrub Willow (Salix) Genomes Reveals Novel Gene Organization in Sex-Linked Regions.</title>
        <authorList>
            <person name="Hyden B."/>
            <person name="Feng K."/>
            <person name="Yates T.B."/>
            <person name="Jawdy S."/>
            <person name="Cereghino C."/>
            <person name="Smart L.B."/>
            <person name="Muchero W."/>
        </authorList>
    </citation>
    <scope>NUCLEOTIDE SEQUENCE</scope>
    <source>
        <tissue evidence="2">Shoot tip</tissue>
    </source>
</reference>
<feature type="domain" description="Chalcone isomerase" evidence="1">
    <location>
        <begin position="13"/>
        <end position="109"/>
    </location>
</feature>
<dbReference type="PANTHER" id="PTHR47284">
    <property type="entry name" value="FATTY-ACID-BINDING PROTEIN 2"/>
    <property type="match status" value="1"/>
</dbReference>
<evidence type="ECO:0000259" key="1">
    <source>
        <dbReference type="Pfam" id="PF16035"/>
    </source>
</evidence>
<evidence type="ECO:0000313" key="2">
    <source>
        <dbReference type="EMBL" id="KAJ6758390.1"/>
    </source>
</evidence>
<reference evidence="2" key="1">
    <citation type="submission" date="2022-11" db="EMBL/GenBank/DDBJ databases">
        <authorList>
            <person name="Hyden B.L."/>
            <person name="Feng K."/>
            <person name="Yates T."/>
            <person name="Jawdy S."/>
            <person name="Smart L.B."/>
            <person name="Muchero W."/>
        </authorList>
    </citation>
    <scope>NUCLEOTIDE SEQUENCE</scope>
    <source>
        <tissue evidence="2">Shoot tip</tissue>
    </source>
</reference>